<dbReference type="PANTHER" id="PTHR30204">
    <property type="entry name" value="REDOX-CYCLING DRUG-SENSING TRANSCRIPTIONAL ACTIVATOR SOXR"/>
    <property type="match status" value="1"/>
</dbReference>
<feature type="domain" description="HTH merR-type" evidence="2">
    <location>
        <begin position="29"/>
        <end position="90"/>
    </location>
</feature>
<name>A0A1P8U9E3_9MICO</name>
<dbReference type="InterPro" id="IPR000551">
    <property type="entry name" value="MerR-type_HTH_dom"/>
</dbReference>
<protein>
    <submittedName>
        <fullName evidence="3">MerR family transcriptional regulator</fullName>
    </submittedName>
</protein>
<keyword evidence="4" id="KW-1185">Reference proteome</keyword>
<dbReference type="Proteomes" id="UP000187185">
    <property type="component" value="Chromosome"/>
</dbReference>
<dbReference type="InterPro" id="IPR047057">
    <property type="entry name" value="MerR_fam"/>
</dbReference>
<evidence type="ECO:0000256" key="1">
    <source>
        <dbReference type="ARBA" id="ARBA00023125"/>
    </source>
</evidence>
<dbReference type="KEGG" id="maur:BOH66_11125"/>
<evidence type="ECO:0000259" key="2">
    <source>
        <dbReference type="PROSITE" id="PS50937"/>
    </source>
</evidence>
<dbReference type="SMART" id="SM00422">
    <property type="entry name" value="HTH_MERR"/>
    <property type="match status" value="1"/>
</dbReference>
<gene>
    <name evidence="3" type="ORF">BOH66_11125</name>
</gene>
<dbReference type="STRING" id="36805.BOH66_11125"/>
<dbReference type="PANTHER" id="PTHR30204:SF89">
    <property type="entry name" value="HTH MERR-TYPE DOMAIN-CONTAINING PROTEIN"/>
    <property type="match status" value="1"/>
</dbReference>
<keyword evidence="1" id="KW-0238">DNA-binding</keyword>
<dbReference type="Pfam" id="PF13411">
    <property type="entry name" value="MerR_1"/>
    <property type="match status" value="1"/>
</dbReference>
<dbReference type="OrthoDB" id="3191171at2"/>
<dbReference type="PROSITE" id="PS50937">
    <property type="entry name" value="HTH_MERR_2"/>
    <property type="match status" value="1"/>
</dbReference>
<proteinExistence type="predicted"/>
<evidence type="ECO:0000313" key="3">
    <source>
        <dbReference type="EMBL" id="APZ34732.1"/>
    </source>
</evidence>
<dbReference type="EMBL" id="CP018762">
    <property type="protein sequence ID" value="APZ34732.1"/>
    <property type="molecule type" value="Genomic_DNA"/>
</dbReference>
<dbReference type="CDD" id="cd00592">
    <property type="entry name" value="HTH_MerR-like"/>
    <property type="match status" value="1"/>
</dbReference>
<evidence type="ECO:0000313" key="4">
    <source>
        <dbReference type="Proteomes" id="UP000187185"/>
    </source>
</evidence>
<accession>A0A1P8U9E3</accession>
<dbReference type="GO" id="GO:0003700">
    <property type="term" value="F:DNA-binding transcription factor activity"/>
    <property type="evidence" value="ECO:0007669"/>
    <property type="project" value="InterPro"/>
</dbReference>
<organism evidence="3 4">
    <name type="scientific">Microbacterium aurum</name>
    <dbReference type="NCBI Taxonomy" id="36805"/>
    <lineage>
        <taxon>Bacteria</taxon>
        <taxon>Bacillati</taxon>
        <taxon>Actinomycetota</taxon>
        <taxon>Actinomycetes</taxon>
        <taxon>Micrococcales</taxon>
        <taxon>Microbacteriaceae</taxon>
        <taxon>Microbacterium</taxon>
    </lineage>
</organism>
<dbReference type="Gene3D" id="1.10.1660.10">
    <property type="match status" value="1"/>
</dbReference>
<reference evidence="3 4" key="1">
    <citation type="submission" date="2016-12" db="EMBL/GenBank/DDBJ databases">
        <title>Complete genome sequence of Microbacterium aurum KACC 15219.</title>
        <authorList>
            <person name="Jung Y."/>
            <person name="Shin J.-H."/>
            <person name="Lee Y.-J."/>
            <person name="Yi H."/>
            <person name="Bahn Y.-S."/>
            <person name="Kim J.F."/>
            <person name="Lee D.-W."/>
        </authorList>
    </citation>
    <scope>NUCLEOTIDE SEQUENCE [LARGE SCALE GENOMIC DNA]</scope>
    <source>
        <strain evidence="3 4">KACC 15219</strain>
    </source>
</reference>
<dbReference type="GO" id="GO:0003677">
    <property type="term" value="F:DNA binding"/>
    <property type="evidence" value="ECO:0007669"/>
    <property type="project" value="UniProtKB-KW"/>
</dbReference>
<sequence>MTAASSSRPRSSSAGYLSIGQVLARLTPEFSDLSASKLRYLEVQGIVTPLRTDSGYRKFSPVDLERLRTALTLQRDHYMPLARIREYLDEHGAGAGGTPPASIVTAPRRYRRDELLQAAGAPAGLLNDAVSTGLIPASDSFDDRALGLLRALVALDGHGIQPRHIRGLRQAAEREVALVESALAPLLRRTDAASRARAGELAPELVRRLEEVRAAVVHTALDRLTP</sequence>
<dbReference type="InterPro" id="IPR009061">
    <property type="entry name" value="DNA-bd_dom_put_sf"/>
</dbReference>
<dbReference type="SUPFAM" id="SSF46955">
    <property type="entry name" value="Putative DNA-binding domain"/>
    <property type="match status" value="1"/>
</dbReference>
<dbReference type="RefSeq" id="WP_076691053.1">
    <property type="nucleotide sequence ID" value="NZ_CALBSP010000021.1"/>
</dbReference>
<dbReference type="AlphaFoldDB" id="A0A1P8U9E3"/>